<comment type="caution">
    <text evidence="1">The sequence shown here is derived from an EMBL/GenBank/DDBJ whole genome shotgun (WGS) entry which is preliminary data.</text>
</comment>
<organism evidence="1 2">
    <name type="scientific">Nocardia puris</name>
    <dbReference type="NCBI Taxonomy" id="208602"/>
    <lineage>
        <taxon>Bacteria</taxon>
        <taxon>Bacillati</taxon>
        <taxon>Actinomycetota</taxon>
        <taxon>Actinomycetes</taxon>
        <taxon>Mycobacteriales</taxon>
        <taxon>Nocardiaceae</taxon>
        <taxon>Nocardia</taxon>
    </lineage>
</organism>
<protein>
    <submittedName>
        <fullName evidence="1">Uncharacterized protein (TIGR04141 family)</fullName>
    </submittedName>
</protein>
<reference evidence="1 2" key="1">
    <citation type="submission" date="2018-06" db="EMBL/GenBank/DDBJ databases">
        <title>Genomic Encyclopedia of Type Strains, Phase IV (KMG-IV): sequencing the most valuable type-strain genomes for metagenomic binning, comparative biology and taxonomic classification.</title>
        <authorList>
            <person name="Goeker M."/>
        </authorList>
    </citation>
    <scope>NUCLEOTIDE SEQUENCE [LARGE SCALE GENOMIC DNA]</scope>
    <source>
        <strain evidence="1 2">DSM 44599</strain>
    </source>
</reference>
<dbReference type="Proteomes" id="UP000252586">
    <property type="component" value="Unassembled WGS sequence"/>
</dbReference>
<evidence type="ECO:0000313" key="2">
    <source>
        <dbReference type="Proteomes" id="UP000252586"/>
    </source>
</evidence>
<dbReference type="NCBIfam" id="TIGR04141">
    <property type="entry name" value="TIGR04141 family sporadically distributed protein"/>
    <property type="match status" value="1"/>
</dbReference>
<dbReference type="InterPro" id="IPR026487">
    <property type="entry name" value="CHP04141"/>
</dbReference>
<accession>A0A366CTA0</accession>
<dbReference type="RefSeq" id="WP_170160860.1">
    <property type="nucleotide sequence ID" value="NZ_CP107943.1"/>
</dbReference>
<keyword evidence="2" id="KW-1185">Reference proteome</keyword>
<sequence length="482" mass="54149">MSVAHRDNADGWRTELWLHKVPHKPVPWTLFYRPLLGDDVPTAPGLSGVYMLQSDETCYAITHGSAHFFVRPFCDYDFGIDVAKRIANEGDVTQTASKRFQGIRRKEIRSYAANSRLSVQGGESVDFVQAKIMPDYQALFGRSGKFGTSAQLSPKLTVFDVGHFLSSLSVEMRKPERFRVPRTLVIKEPAEVERFDRILVDGIRSPGSTTAFASDSFELSGVEFIFGGSGDISIKAPRKPSVTLDSPSIEELRTYINEHNLTDDQILRINVTHIGDDGSYRTEKLKESLDFTVDAQRVVLTGGKWMQFNQDYLDYLDEVVRGIDTEETESSFKSISMTETGFNASQAVRDAGYINADKDFSIFKTKSSTSIEAWDLQRGDTVYALKFGTAQKLGYVCDQASNLLHLLSNKAGVKRIPQFQRYCLWLGYEAQTAPKNIADTNSIILKQKIEAWARLCTDLGITPVIKISKKVSRRTSPFPKRR</sequence>
<name>A0A366CTA0_9NOCA</name>
<dbReference type="Pfam" id="PF19614">
    <property type="entry name" value="DUF6119"/>
    <property type="match status" value="1"/>
</dbReference>
<dbReference type="EMBL" id="QNRE01000038">
    <property type="protein sequence ID" value="RBO79535.1"/>
    <property type="molecule type" value="Genomic_DNA"/>
</dbReference>
<dbReference type="STRING" id="1210090.GCA_001613185_07053"/>
<evidence type="ECO:0000313" key="1">
    <source>
        <dbReference type="EMBL" id="RBO79535.1"/>
    </source>
</evidence>
<proteinExistence type="predicted"/>
<dbReference type="AlphaFoldDB" id="A0A366CTA0"/>
<gene>
    <name evidence="1" type="ORF">DFR74_1389</name>
</gene>